<feature type="compositionally biased region" description="Low complexity" evidence="1">
    <location>
        <begin position="1"/>
        <end position="21"/>
    </location>
</feature>
<reference evidence="3 4" key="1">
    <citation type="journal article" date="2011" name="J. Bacteriol.">
        <title>Genome sequence of Chthoniobacter flavus Ellin428, an aerobic heterotrophic soil bacterium.</title>
        <authorList>
            <person name="Kant R."/>
            <person name="van Passel M.W."/>
            <person name="Palva A."/>
            <person name="Lucas S."/>
            <person name="Lapidus A."/>
            <person name="Glavina Del Rio T."/>
            <person name="Dalin E."/>
            <person name="Tice H."/>
            <person name="Bruce D."/>
            <person name="Goodwin L."/>
            <person name="Pitluck S."/>
            <person name="Larimer F.W."/>
            <person name="Land M.L."/>
            <person name="Hauser L."/>
            <person name="Sangwan P."/>
            <person name="de Vos W.M."/>
            <person name="Janssen P.H."/>
            <person name="Smidt H."/>
        </authorList>
    </citation>
    <scope>NUCLEOTIDE SEQUENCE [LARGE SCALE GENOMIC DNA]</scope>
    <source>
        <strain evidence="3 4">Ellin428</strain>
    </source>
</reference>
<feature type="region of interest" description="Disordered" evidence="1">
    <location>
        <begin position="1"/>
        <end position="45"/>
    </location>
</feature>
<keyword evidence="2" id="KW-1133">Transmembrane helix</keyword>
<comment type="caution">
    <text evidence="3">The sequence shown here is derived from an EMBL/GenBank/DDBJ whole genome shotgun (WGS) entry which is preliminary data.</text>
</comment>
<feature type="compositionally biased region" description="Basic residues" evidence="1">
    <location>
        <begin position="22"/>
        <end position="36"/>
    </location>
</feature>
<dbReference type="EMBL" id="ABVL01000029">
    <property type="protein sequence ID" value="EDY16691.1"/>
    <property type="molecule type" value="Genomic_DNA"/>
</dbReference>
<evidence type="ECO:0000313" key="4">
    <source>
        <dbReference type="Proteomes" id="UP000005824"/>
    </source>
</evidence>
<organism evidence="3 4">
    <name type="scientific">Chthoniobacter flavus Ellin428</name>
    <dbReference type="NCBI Taxonomy" id="497964"/>
    <lineage>
        <taxon>Bacteria</taxon>
        <taxon>Pseudomonadati</taxon>
        <taxon>Verrucomicrobiota</taxon>
        <taxon>Spartobacteria</taxon>
        <taxon>Chthoniobacterales</taxon>
        <taxon>Chthoniobacteraceae</taxon>
        <taxon>Chthoniobacter</taxon>
    </lineage>
</organism>
<evidence type="ECO:0000256" key="1">
    <source>
        <dbReference type="SAM" id="MobiDB-lite"/>
    </source>
</evidence>
<sequence>MSATAAPVSSSPRSNRSAAPPKGKRPNHPVLRKRHRVEAAQDPVVTSKTKHKTLIHMKSFRSFLGAVASIALLSVLALAPSARAGDLSYTTLPQQNDSDLIIAHKLAAAPASNLYSNVSTATTTVCKSGSGVLERIIINTGASTSTVTVYDNTAGSGTKIATAATTAQGVLVYGCHFSTGLTIVTSSTADVTVVYR</sequence>
<protein>
    <submittedName>
        <fullName evidence="3">Uncharacterized protein</fullName>
    </submittedName>
</protein>
<keyword evidence="4" id="KW-1185">Reference proteome</keyword>
<dbReference type="InParanoid" id="B4DA64"/>
<dbReference type="AlphaFoldDB" id="B4DA64"/>
<keyword evidence="2" id="KW-0812">Transmembrane</keyword>
<evidence type="ECO:0000313" key="3">
    <source>
        <dbReference type="EMBL" id="EDY16691.1"/>
    </source>
</evidence>
<proteinExistence type="predicted"/>
<accession>B4DA64</accession>
<feature type="transmembrane region" description="Helical" evidence="2">
    <location>
        <begin position="60"/>
        <end position="79"/>
    </location>
</feature>
<evidence type="ECO:0000256" key="2">
    <source>
        <dbReference type="SAM" id="Phobius"/>
    </source>
</evidence>
<name>B4DA64_9BACT</name>
<dbReference type="STRING" id="497964.CfE428DRAFT_5804"/>
<gene>
    <name evidence="3" type="ORF">CfE428DRAFT_5804</name>
</gene>
<dbReference type="Proteomes" id="UP000005824">
    <property type="component" value="Unassembled WGS sequence"/>
</dbReference>
<keyword evidence="2" id="KW-0472">Membrane</keyword>
<dbReference type="eggNOG" id="ENOG502ZPQ2">
    <property type="taxonomic scope" value="Bacteria"/>
</dbReference>